<dbReference type="RefSeq" id="WP_350278297.1">
    <property type="nucleotide sequence ID" value="NZ_CP158165.1"/>
</dbReference>
<dbReference type="InterPro" id="IPR042178">
    <property type="entry name" value="Serpin_sf_1"/>
</dbReference>
<dbReference type="SMART" id="SM00093">
    <property type="entry name" value="SERPIN"/>
    <property type="match status" value="1"/>
</dbReference>
<protein>
    <submittedName>
        <fullName evidence="3">Serpin family protein</fullName>
    </submittedName>
</protein>
<name>A0AAU7TFT0_9ACTN</name>
<dbReference type="Gene3D" id="2.30.39.10">
    <property type="entry name" value="Alpha-1-antitrypsin, domain 1"/>
    <property type="match status" value="1"/>
</dbReference>
<reference evidence="3" key="1">
    <citation type="submission" date="2024-06" db="EMBL/GenBank/DDBJ databases">
        <title>Kribbella sp. strain HUAS MG21 genome sequences.</title>
        <authorList>
            <person name="Mo P."/>
        </authorList>
    </citation>
    <scope>NUCLEOTIDE SEQUENCE</scope>
    <source>
        <strain evidence="3">HUAS MG21</strain>
    </source>
</reference>
<dbReference type="InterPro" id="IPR000215">
    <property type="entry name" value="Serpin_fam"/>
</dbReference>
<accession>A0AAU7TFT0</accession>
<dbReference type="InterPro" id="IPR023796">
    <property type="entry name" value="Serpin_dom"/>
</dbReference>
<organism evidence="3">
    <name type="scientific">Kribbella sp. HUAS MG21</name>
    <dbReference type="NCBI Taxonomy" id="3160966"/>
    <lineage>
        <taxon>Bacteria</taxon>
        <taxon>Bacillati</taxon>
        <taxon>Actinomycetota</taxon>
        <taxon>Actinomycetes</taxon>
        <taxon>Propionibacteriales</taxon>
        <taxon>Kribbellaceae</taxon>
        <taxon>Kribbella</taxon>
    </lineage>
</organism>
<dbReference type="Gene3D" id="3.30.497.10">
    <property type="entry name" value="Antithrombin, subunit I, domain 2"/>
    <property type="match status" value="1"/>
</dbReference>
<gene>
    <name evidence="3" type="ORF">ABN611_03495</name>
</gene>
<evidence type="ECO:0000259" key="2">
    <source>
        <dbReference type="SMART" id="SM00093"/>
    </source>
</evidence>
<dbReference type="GO" id="GO:0004867">
    <property type="term" value="F:serine-type endopeptidase inhibitor activity"/>
    <property type="evidence" value="ECO:0007669"/>
    <property type="project" value="InterPro"/>
</dbReference>
<comment type="similarity">
    <text evidence="1">Belongs to the serpin family.</text>
</comment>
<dbReference type="SUPFAM" id="SSF56574">
    <property type="entry name" value="Serpins"/>
    <property type="match status" value="1"/>
</dbReference>
<sequence>MDALHVSRLTAGWIAALPGEDSTVVSGLGVQPLLAVLAEVADEPAYSELVEAAGSRYGGVLEAPGLRMALGLWTRPDVDLQPGVDRFLPTELRGVLTDQAALDTWVAEQTDGLLTRMPMELSDEIRLVLASALALKTTWAQPFHEFPRNDRRWLSRADQDLDSLRLHDSAAGPLTVATVRGAGEFDVRLVVGDGGRAAVLTAALALEDDGISGAEVLAAERPAPGVEVIESMTPVPTVILSLPYFEIDAVHDLLQHPDVFGLTAASDASRGHFPGLSPEPLAVDQARQAVLARFSATGFEAAAVTAVAAAAGSAPRPGSKALYVDLDRPFGFIAVHRPTGVPVVVGWVNYS</sequence>
<dbReference type="PANTHER" id="PTHR11461:SF211">
    <property type="entry name" value="GH10112P-RELATED"/>
    <property type="match status" value="1"/>
</dbReference>
<feature type="domain" description="Serpin" evidence="2">
    <location>
        <begin position="7"/>
        <end position="351"/>
    </location>
</feature>
<evidence type="ECO:0000313" key="3">
    <source>
        <dbReference type="EMBL" id="XBV25487.1"/>
    </source>
</evidence>
<dbReference type="InterPro" id="IPR042185">
    <property type="entry name" value="Serpin_sf_2"/>
</dbReference>
<dbReference type="Pfam" id="PF00079">
    <property type="entry name" value="Serpin"/>
    <property type="match status" value="1"/>
</dbReference>
<dbReference type="PANTHER" id="PTHR11461">
    <property type="entry name" value="SERINE PROTEASE INHIBITOR, SERPIN"/>
    <property type="match status" value="1"/>
</dbReference>
<dbReference type="EMBL" id="CP158165">
    <property type="protein sequence ID" value="XBV25487.1"/>
    <property type="molecule type" value="Genomic_DNA"/>
</dbReference>
<dbReference type="AlphaFoldDB" id="A0AAU7TFT0"/>
<dbReference type="InterPro" id="IPR036186">
    <property type="entry name" value="Serpin_sf"/>
</dbReference>
<evidence type="ECO:0000256" key="1">
    <source>
        <dbReference type="RuleBase" id="RU000411"/>
    </source>
</evidence>
<proteinExistence type="inferred from homology"/>
<dbReference type="GO" id="GO:0005615">
    <property type="term" value="C:extracellular space"/>
    <property type="evidence" value="ECO:0007669"/>
    <property type="project" value="InterPro"/>
</dbReference>